<evidence type="ECO:0000256" key="1">
    <source>
        <dbReference type="ARBA" id="ARBA00004141"/>
    </source>
</evidence>
<dbReference type="GeneID" id="83209400"/>
<keyword evidence="2" id="KW-0813">Transport</keyword>
<dbReference type="PANTHER" id="PTHR23504:SF15">
    <property type="entry name" value="MAJOR FACILITATOR SUPERFAMILY (MFS) PROFILE DOMAIN-CONTAINING PROTEIN"/>
    <property type="match status" value="1"/>
</dbReference>
<dbReference type="SUPFAM" id="SSF103473">
    <property type="entry name" value="MFS general substrate transporter"/>
    <property type="match status" value="1"/>
</dbReference>
<comment type="subcellular location">
    <subcellularLocation>
        <location evidence="1">Membrane</location>
        <topology evidence="1">Multi-pass membrane protein</topology>
    </subcellularLocation>
</comment>
<dbReference type="PROSITE" id="PS50850">
    <property type="entry name" value="MFS"/>
    <property type="match status" value="1"/>
</dbReference>
<reference evidence="9 10" key="1">
    <citation type="submission" date="2023-03" db="EMBL/GenBank/DDBJ databases">
        <title>Genome sequence of Lichtheimia ornata CBS 291.66.</title>
        <authorList>
            <person name="Mohabir J.T."/>
            <person name="Shea T.P."/>
            <person name="Kurbessoian T."/>
            <person name="Berby B."/>
            <person name="Fontaine J."/>
            <person name="Livny J."/>
            <person name="Gnirke A."/>
            <person name="Stajich J.E."/>
            <person name="Cuomo C.A."/>
        </authorList>
    </citation>
    <scope>NUCLEOTIDE SEQUENCE [LARGE SCALE GENOMIC DNA]</scope>
    <source>
        <strain evidence="9">CBS 291.66</strain>
    </source>
</reference>
<evidence type="ECO:0000256" key="6">
    <source>
        <dbReference type="SAM" id="MobiDB-lite"/>
    </source>
</evidence>
<evidence type="ECO:0000256" key="5">
    <source>
        <dbReference type="ARBA" id="ARBA00023136"/>
    </source>
</evidence>
<dbReference type="PANTHER" id="PTHR23504">
    <property type="entry name" value="MAJOR FACILITATOR SUPERFAMILY DOMAIN-CONTAINING PROTEIN 10"/>
    <property type="match status" value="1"/>
</dbReference>
<proteinExistence type="predicted"/>
<feature type="compositionally biased region" description="Basic and acidic residues" evidence="6">
    <location>
        <begin position="251"/>
        <end position="260"/>
    </location>
</feature>
<name>A0AAD7VA99_9FUNG</name>
<feature type="transmembrane region" description="Helical" evidence="7">
    <location>
        <begin position="330"/>
        <end position="349"/>
    </location>
</feature>
<evidence type="ECO:0000259" key="8">
    <source>
        <dbReference type="PROSITE" id="PS50850"/>
    </source>
</evidence>
<feature type="transmembrane region" description="Helical" evidence="7">
    <location>
        <begin position="62"/>
        <end position="83"/>
    </location>
</feature>
<organism evidence="9 10">
    <name type="scientific">Lichtheimia ornata</name>
    <dbReference type="NCBI Taxonomy" id="688661"/>
    <lineage>
        <taxon>Eukaryota</taxon>
        <taxon>Fungi</taxon>
        <taxon>Fungi incertae sedis</taxon>
        <taxon>Mucoromycota</taxon>
        <taxon>Mucoromycotina</taxon>
        <taxon>Mucoromycetes</taxon>
        <taxon>Mucorales</taxon>
        <taxon>Lichtheimiaceae</taxon>
        <taxon>Lichtheimia</taxon>
    </lineage>
</organism>
<feature type="transmembrane region" description="Helical" evidence="7">
    <location>
        <begin position="203"/>
        <end position="225"/>
    </location>
</feature>
<protein>
    <recommendedName>
        <fullName evidence="8">Major facilitator superfamily (MFS) profile domain-containing protein</fullName>
    </recommendedName>
</protein>
<dbReference type="EMBL" id="JARTCD010000005">
    <property type="protein sequence ID" value="KAJ8662289.1"/>
    <property type="molecule type" value="Genomic_DNA"/>
</dbReference>
<evidence type="ECO:0000256" key="3">
    <source>
        <dbReference type="ARBA" id="ARBA00022692"/>
    </source>
</evidence>
<keyword evidence="4 7" id="KW-1133">Transmembrane helix</keyword>
<keyword evidence="3 7" id="KW-0812">Transmembrane</keyword>
<dbReference type="InterPro" id="IPR020846">
    <property type="entry name" value="MFS_dom"/>
</dbReference>
<sequence length="526" mass="58469">MITSPSATAATATATQERPLPYRQLLILCGCRFSEPISFTVILPFIIFMIRDFDITEEKNVGYYAGMITSAFAMAQLMTGISWGMLSDRIGRRPVILMGTAGAMTSILLFGLSKSFAWALISRSLCGLLNGNVGVLKSMVSEITINNSEEQRARAFTYLPLIYGLGSIIGPAMGGLLSNPVRNFPSIFGRGGFITDFFTEYPYFLPCFISALICAISLTFGYFYLDETLSTVLKKEEEEEEPLIQNSPSDDGYRTFEESQRLSASSPTPTLPDESRPPPTFREAITPAVLAISISYALFSFQAIYYDELFPIWSASPRNNGGLGYRADEIGIALAYCGIVTLILQLFFLPKLTARFGVLRLYRFVLAGCIPLYFMQGYVRWFYEIPDLHGARQTKFWVWVGILITATFRTCYHSISYTACTILVNNGAKRLNTLGTVNGFAQCCGSAMRALGPATCGMIWSASLGWTWLPYDIRVHISWTVLTLVGILTYYSSTRLNPADYEKSKFVSREDDIAQDDEACVTHRCA</sequence>
<keyword evidence="10" id="KW-1185">Reference proteome</keyword>
<evidence type="ECO:0000256" key="2">
    <source>
        <dbReference type="ARBA" id="ARBA00022448"/>
    </source>
</evidence>
<feature type="transmembrane region" description="Helical" evidence="7">
    <location>
        <begin position="284"/>
        <end position="306"/>
    </location>
</feature>
<gene>
    <name evidence="9" type="ORF">O0I10_001982</name>
</gene>
<evidence type="ECO:0000256" key="7">
    <source>
        <dbReference type="SAM" id="Phobius"/>
    </source>
</evidence>
<dbReference type="AlphaFoldDB" id="A0AAD7VA99"/>
<accession>A0AAD7VA99</accession>
<dbReference type="CDD" id="cd17330">
    <property type="entry name" value="MFS_SLC46_TetA_like"/>
    <property type="match status" value="1"/>
</dbReference>
<evidence type="ECO:0000256" key="4">
    <source>
        <dbReference type="ARBA" id="ARBA00022989"/>
    </source>
</evidence>
<evidence type="ECO:0000313" key="9">
    <source>
        <dbReference type="EMBL" id="KAJ8662289.1"/>
    </source>
</evidence>
<feature type="transmembrane region" description="Helical" evidence="7">
    <location>
        <begin position="399"/>
        <end position="424"/>
    </location>
</feature>
<feature type="transmembrane region" description="Helical" evidence="7">
    <location>
        <begin position="118"/>
        <end position="136"/>
    </location>
</feature>
<feature type="region of interest" description="Disordered" evidence="6">
    <location>
        <begin position="236"/>
        <end position="278"/>
    </location>
</feature>
<dbReference type="InterPro" id="IPR011701">
    <property type="entry name" value="MFS"/>
</dbReference>
<dbReference type="InterPro" id="IPR036259">
    <property type="entry name" value="MFS_trans_sf"/>
</dbReference>
<feature type="transmembrane region" description="Helical" evidence="7">
    <location>
        <begin position="95"/>
        <end position="112"/>
    </location>
</feature>
<dbReference type="Gene3D" id="1.20.1250.20">
    <property type="entry name" value="MFS general substrate transporter like domains"/>
    <property type="match status" value="1"/>
</dbReference>
<evidence type="ECO:0000313" key="10">
    <source>
        <dbReference type="Proteomes" id="UP001234581"/>
    </source>
</evidence>
<dbReference type="Pfam" id="PF07690">
    <property type="entry name" value="MFS_1"/>
    <property type="match status" value="1"/>
</dbReference>
<keyword evidence="5 7" id="KW-0472">Membrane</keyword>
<feature type="transmembrane region" description="Helical" evidence="7">
    <location>
        <begin position="156"/>
        <end position="177"/>
    </location>
</feature>
<dbReference type="Proteomes" id="UP001234581">
    <property type="component" value="Unassembled WGS sequence"/>
</dbReference>
<feature type="domain" description="Major facilitator superfamily (MFS) profile" evidence="8">
    <location>
        <begin position="24"/>
        <end position="495"/>
    </location>
</feature>
<feature type="transmembrane region" description="Helical" evidence="7">
    <location>
        <begin position="25"/>
        <end position="50"/>
    </location>
</feature>
<comment type="caution">
    <text evidence="9">The sequence shown here is derived from an EMBL/GenBank/DDBJ whole genome shotgun (WGS) entry which is preliminary data.</text>
</comment>
<dbReference type="RefSeq" id="XP_058347202.1">
    <property type="nucleotide sequence ID" value="XM_058482071.1"/>
</dbReference>
<dbReference type="GO" id="GO:0016020">
    <property type="term" value="C:membrane"/>
    <property type="evidence" value="ECO:0007669"/>
    <property type="project" value="UniProtKB-SubCell"/>
</dbReference>
<feature type="transmembrane region" description="Helical" evidence="7">
    <location>
        <begin position="361"/>
        <end position="379"/>
    </location>
</feature>
<dbReference type="GO" id="GO:0022857">
    <property type="term" value="F:transmembrane transporter activity"/>
    <property type="evidence" value="ECO:0007669"/>
    <property type="project" value="InterPro"/>
</dbReference>